<gene>
    <name evidence="2" type="ORF">NX774_02005</name>
</gene>
<dbReference type="InterPro" id="IPR050289">
    <property type="entry name" value="TorD/DmsD_chaperones"/>
</dbReference>
<accession>A0ABT2D5W1</accession>
<sequence length="223" mass="24008">MHVQTAQPGQRDAGTLGVPLPLPGEDQARADLYGLLARLLFVPPDAGLLAALATAEPICADGSAAPLEQAWHKLALAASVTEADAVADEFNALFVSIGTPRLNPYESFYLSGYINDKPLADLRADLAGLRLARAGNAGEFEDHLGAMCETMRILVTGAPGLPRQPLSRQKWFFERHIAPWHARCLADIAADEQASFYRLVAAFAQAFFAVEAEAFAFEESIDD</sequence>
<dbReference type="Proteomes" id="UP001206126">
    <property type="component" value="Unassembled WGS sequence"/>
</dbReference>
<dbReference type="Pfam" id="PF02613">
    <property type="entry name" value="Nitrate_red_del"/>
    <property type="match status" value="1"/>
</dbReference>
<dbReference type="Gene3D" id="1.10.3480.10">
    <property type="entry name" value="TorD-like"/>
    <property type="match status" value="1"/>
</dbReference>
<dbReference type="PANTHER" id="PTHR34227">
    <property type="entry name" value="CHAPERONE PROTEIN YCDY"/>
    <property type="match status" value="1"/>
</dbReference>
<dbReference type="SUPFAM" id="SSF89155">
    <property type="entry name" value="TorD-like"/>
    <property type="match status" value="1"/>
</dbReference>
<protein>
    <submittedName>
        <fullName evidence="2">Molecular chaperone TorD family protein</fullName>
    </submittedName>
</protein>
<dbReference type="RefSeq" id="WP_258820476.1">
    <property type="nucleotide sequence ID" value="NZ_JANUHB010000001.1"/>
</dbReference>
<keyword evidence="1" id="KW-0143">Chaperone</keyword>
<comment type="caution">
    <text evidence="2">The sequence shown here is derived from an EMBL/GenBank/DDBJ whole genome shotgun (WGS) entry which is preliminary data.</text>
</comment>
<dbReference type="EMBL" id="JANUHB010000001">
    <property type="protein sequence ID" value="MCS0806698.1"/>
    <property type="molecule type" value="Genomic_DNA"/>
</dbReference>
<reference evidence="2 3" key="1">
    <citation type="submission" date="2022-08" db="EMBL/GenBank/DDBJ databases">
        <title>Reclassification of Massilia species as members of the genera Telluria, Duganella, Pseudoduganella, Mokoshia gen. nov. and Zemynaea gen. nov. using orthogonal and non-orthogonal genome-based approaches.</title>
        <authorList>
            <person name="Bowman J.P."/>
        </authorList>
    </citation>
    <scope>NUCLEOTIDE SEQUENCE [LARGE SCALE GENOMIC DNA]</scope>
    <source>
        <strain evidence="2 3">JCM 31605</strain>
    </source>
</reference>
<evidence type="ECO:0000313" key="2">
    <source>
        <dbReference type="EMBL" id="MCS0806698.1"/>
    </source>
</evidence>
<dbReference type="PANTHER" id="PTHR34227:SF1">
    <property type="entry name" value="DIMETHYL SULFOXIDE REDUCTASE CHAPERONE-RELATED"/>
    <property type="match status" value="1"/>
</dbReference>
<proteinExistence type="predicted"/>
<evidence type="ECO:0000256" key="1">
    <source>
        <dbReference type="ARBA" id="ARBA00023186"/>
    </source>
</evidence>
<evidence type="ECO:0000313" key="3">
    <source>
        <dbReference type="Proteomes" id="UP001206126"/>
    </source>
</evidence>
<organism evidence="2 3">
    <name type="scientific">Massilia agilis</name>
    <dbReference type="NCBI Taxonomy" id="1811226"/>
    <lineage>
        <taxon>Bacteria</taxon>
        <taxon>Pseudomonadati</taxon>
        <taxon>Pseudomonadota</taxon>
        <taxon>Betaproteobacteria</taxon>
        <taxon>Burkholderiales</taxon>
        <taxon>Oxalobacteraceae</taxon>
        <taxon>Telluria group</taxon>
        <taxon>Massilia</taxon>
    </lineage>
</organism>
<name>A0ABT2D5W1_9BURK</name>
<dbReference type="InterPro" id="IPR020945">
    <property type="entry name" value="DMSO/NO3_reduct_chaperone"/>
</dbReference>
<keyword evidence="3" id="KW-1185">Reference proteome</keyword>
<dbReference type="InterPro" id="IPR036411">
    <property type="entry name" value="TorD-like_sf"/>
</dbReference>